<accession>Q9HJS9</accession>
<name>Q9HJS9_THEAC</name>
<proteinExistence type="predicted"/>
<dbReference type="PaxDb" id="273075-Ta0885m"/>
<dbReference type="CDD" id="cd11378">
    <property type="entry name" value="DUF296"/>
    <property type="match status" value="1"/>
</dbReference>
<dbReference type="Gene3D" id="3.30.1330.80">
    <property type="entry name" value="Hypothetical protein, similar to alpha- acetolactate decarboxylase, domain 2"/>
    <property type="match status" value="1"/>
</dbReference>
<sequence length="134" mass="15282">MEGNFIVARFDKNTSFFEDLEEVCNKHGVKAGTVVWAIGMLKDFEVGYWNGQDYEKETFRERLEIVSLHGTIAENDPKYHIHASGARSNHMIVGGHLFSATVDPLIEIQIMKIEGPKMTRVQDPSDKLFKLKIE</sequence>
<dbReference type="PANTHER" id="PTHR34988:SF1">
    <property type="entry name" value="DNA-BINDING PROTEIN"/>
    <property type="match status" value="1"/>
</dbReference>
<dbReference type="eggNOG" id="arCOG04212">
    <property type="taxonomic scope" value="Archaea"/>
</dbReference>
<dbReference type="KEGG" id="tac:Ta0885"/>
<dbReference type="PANTHER" id="PTHR34988">
    <property type="entry name" value="PROTEIN, PUTATIVE-RELATED"/>
    <property type="match status" value="1"/>
</dbReference>
<dbReference type="HOGENOM" id="CLU_114051_2_3_2"/>
<evidence type="ECO:0000313" key="2">
    <source>
        <dbReference type="EMBL" id="CAC12014.1"/>
    </source>
</evidence>
<dbReference type="PIRSF" id="PIRSF016702">
    <property type="entry name" value="DNA_bp_PD1"/>
    <property type="match status" value="1"/>
</dbReference>
<dbReference type="Pfam" id="PF03479">
    <property type="entry name" value="PCC"/>
    <property type="match status" value="1"/>
</dbReference>
<dbReference type="AlphaFoldDB" id="Q9HJS9"/>
<dbReference type="PROSITE" id="PS51742">
    <property type="entry name" value="PPC"/>
    <property type="match status" value="1"/>
</dbReference>
<evidence type="ECO:0000313" key="3">
    <source>
        <dbReference type="Proteomes" id="UP000001024"/>
    </source>
</evidence>
<gene>
    <name evidence="2" type="ordered locus">Ta0885</name>
</gene>
<dbReference type="EnsemblBacteria" id="CAC12014">
    <property type="protein sequence ID" value="CAC12014"/>
    <property type="gene ID" value="CAC12014"/>
</dbReference>
<dbReference type="InParanoid" id="Q9HJS9"/>
<feature type="domain" description="PPC" evidence="1">
    <location>
        <begin position="1"/>
        <end position="134"/>
    </location>
</feature>
<dbReference type="InterPro" id="IPR025707">
    <property type="entry name" value="DNA_bp_PD1"/>
</dbReference>
<protein>
    <recommendedName>
        <fullName evidence="1">PPC domain-containing protein</fullName>
    </recommendedName>
</protein>
<organism evidence="2 3">
    <name type="scientific">Thermoplasma acidophilum (strain ATCC 25905 / DSM 1728 / JCM 9062 / NBRC 15155 / AMRC-C165)</name>
    <dbReference type="NCBI Taxonomy" id="273075"/>
    <lineage>
        <taxon>Archaea</taxon>
        <taxon>Methanobacteriati</taxon>
        <taxon>Thermoplasmatota</taxon>
        <taxon>Thermoplasmata</taxon>
        <taxon>Thermoplasmatales</taxon>
        <taxon>Thermoplasmataceae</taxon>
        <taxon>Thermoplasma</taxon>
    </lineage>
</organism>
<reference evidence="2 3" key="1">
    <citation type="journal article" date="2000" name="Nature">
        <title>The genome sequence of the thermoacidophilic scavenger Thermoplasma acidophilum.</title>
        <authorList>
            <person name="Ruepp A."/>
            <person name="Graml W."/>
            <person name="Santos-Martinez M.L."/>
            <person name="Koretke K.K."/>
            <person name="Volker C."/>
            <person name="Mewes H.W."/>
            <person name="Frishman D."/>
            <person name="Stocker S."/>
            <person name="Lupas A.N."/>
            <person name="Baumeister W."/>
        </authorList>
    </citation>
    <scope>NUCLEOTIDE SEQUENCE [LARGE SCALE GENOMIC DNA]</scope>
    <source>
        <strain evidence="3">ATCC 25905 / DSM 1728 / JCM 9062 / NBRC 15155 / AMRC-C165</strain>
    </source>
</reference>
<keyword evidence="3" id="KW-1185">Reference proteome</keyword>
<dbReference type="EMBL" id="AL445065">
    <property type="protein sequence ID" value="CAC12014.1"/>
    <property type="molecule type" value="Genomic_DNA"/>
</dbReference>
<evidence type="ECO:0000259" key="1">
    <source>
        <dbReference type="PROSITE" id="PS51742"/>
    </source>
</evidence>
<dbReference type="Proteomes" id="UP000001024">
    <property type="component" value="Chromosome"/>
</dbReference>
<dbReference type="STRING" id="273075.gene:9572099"/>
<dbReference type="InterPro" id="IPR005175">
    <property type="entry name" value="PPC_dom"/>
</dbReference>
<dbReference type="SUPFAM" id="SSF117856">
    <property type="entry name" value="AF0104/ALDC/Ptd012-like"/>
    <property type="match status" value="1"/>
</dbReference>